<dbReference type="PANTHER" id="PTHR43172:SF1">
    <property type="entry name" value="ADENYLOSUCCINATE LYASE"/>
    <property type="match status" value="1"/>
</dbReference>
<dbReference type="Gene3D" id="1.20.200.10">
    <property type="entry name" value="Fumarase/aspartase (Central domain)"/>
    <property type="match status" value="1"/>
</dbReference>
<dbReference type="GO" id="GO:0070626">
    <property type="term" value="F:(S)-2-(5-amino-1-(5-phospho-D-ribosyl)imidazole-4-carboxamido) succinate lyase (fumarate-forming) activity"/>
    <property type="evidence" value="ECO:0007669"/>
    <property type="project" value="TreeGrafter"/>
</dbReference>
<dbReference type="FunFam" id="1.20.200.10:FF:000008">
    <property type="entry name" value="Adenylosuccinate lyase"/>
    <property type="match status" value="1"/>
</dbReference>
<evidence type="ECO:0000256" key="5">
    <source>
        <dbReference type="ARBA" id="ARBA00017058"/>
    </source>
</evidence>
<dbReference type="EMBL" id="JAIOIU010000124">
    <property type="protein sequence ID" value="MBZ0160399.1"/>
    <property type="molecule type" value="Genomic_DNA"/>
</dbReference>
<dbReference type="Gene3D" id="1.10.40.30">
    <property type="entry name" value="Fumarase/aspartase (C-terminal domain)"/>
    <property type="match status" value="1"/>
</dbReference>
<reference evidence="14 15" key="1">
    <citation type="journal article" date="2021" name="bioRxiv">
        <title>Unraveling nitrogen, sulfur and carbon metabolic pathways and microbial community transcriptional responses to substrate deprivation and toxicity stresses in a bioreactor mimicking anoxic brackish coastal sediment conditions.</title>
        <authorList>
            <person name="Martins P.D."/>
            <person name="Echeveste M.J."/>
            <person name="Arshad A."/>
            <person name="Kurth J."/>
            <person name="Ouboter H."/>
            <person name="Jetten M.S.M."/>
            <person name="Welte C.U."/>
        </authorList>
    </citation>
    <scope>NUCLEOTIDE SEQUENCE [LARGE SCALE GENOMIC DNA]</scope>
    <source>
        <strain evidence="14">MAG_38</strain>
    </source>
</reference>
<dbReference type="InterPro" id="IPR008948">
    <property type="entry name" value="L-Aspartase-like"/>
</dbReference>
<dbReference type="GO" id="GO:0004018">
    <property type="term" value="F:N6-(1,2-dicarboxyethyl)AMP AMP-lyase (fumarate-forming) activity"/>
    <property type="evidence" value="ECO:0007669"/>
    <property type="project" value="UniProtKB-UniRule"/>
</dbReference>
<dbReference type="SMART" id="SM00998">
    <property type="entry name" value="ADSL_C"/>
    <property type="match status" value="1"/>
</dbReference>
<organism evidence="14 15">
    <name type="scientific">Candidatus Methylomirabilis tolerans</name>
    <dbReference type="NCBI Taxonomy" id="3123416"/>
    <lineage>
        <taxon>Bacteria</taxon>
        <taxon>Candidatus Methylomirabilota</taxon>
        <taxon>Candidatus Methylomirabilia</taxon>
        <taxon>Candidatus Methylomirabilales</taxon>
        <taxon>Candidatus Methylomirabilaceae</taxon>
        <taxon>Candidatus Methylomirabilis</taxon>
    </lineage>
</organism>
<dbReference type="AlphaFoldDB" id="A0AAJ1AIV4"/>
<dbReference type="PANTHER" id="PTHR43172">
    <property type="entry name" value="ADENYLOSUCCINATE LYASE"/>
    <property type="match status" value="1"/>
</dbReference>
<evidence type="ECO:0000256" key="12">
    <source>
        <dbReference type="RuleBase" id="RU361172"/>
    </source>
</evidence>
<proteinExistence type="inferred from homology"/>
<dbReference type="GO" id="GO:0044208">
    <property type="term" value="P:'de novo' AMP biosynthetic process"/>
    <property type="evidence" value="ECO:0007669"/>
    <property type="project" value="TreeGrafter"/>
</dbReference>
<evidence type="ECO:0000256" key="10">
    <source>
        <dbReference type="ARBA" id="ARBA00049115"/>
    </source>
</evidence>
<dbReference type="InterPro" id="IPR022761">
    <property type="entry name" value="Fumarate_lyase_N"/>
</dbReference>
<gene>
    <name evidence="14" type="primary">purB</name>
    <name evidence="14" type="ORF">K8G79_09740</name>
</gene>
<comment type="pathway">
    <text evidence="2 12">Purine metabolism; AMP biosynthesis via de novo pathway; AMP from IMP: step 2/2.</text>
</comment>
<evidence type="ECO:0000256" key="11">
    <source>
        <dbReference type="NCBIfam" id="TIGR00928"/>
    </source>
</evidence>
<dbReference type="InterPro" id="IPR024083">
    <property type="entry name" value="Fumarase/histidase_N"/>
</dbReference>
<dbReference type="PROSITE" id="PS00163">
    <property type="entry name" value="FUMARATE_LYASES"/>
    <property type="match status" value="1"/>
</dbReference>
<dbReference type="InterPro" id="IPR004769">
    <property type="entry name" value="Pur_lyase"/>
</dbReference>
<dbReference type="PRINTS" id="PR00149">
    <property type="entry name" value="FUMRATELYASE"/>
</dbReference>
<evidence type="ECO:0000256" key="3">
    <source>
        <dbReference type="ARBA" id="ARBA00008273"/>
    </source>
</evidence>
<comment type="catalytic activity">
    <reaction evidence="10">
        <text>N(6)-(1,2-dicarboxyethyl)-AMP = fumarate + AMP</text>
        <dbReference type="Rhea" id="RHEA:16853"/>
        <dbReference type="ChEBI" id="CHEBI:29806"/>
        <dbReference type="ChEBI" id="CHEBI:57567"/>
        <dbReference type="ChEBI" id="CHEBI:456215"/>
        <dbReference type="EC" id="4.3.2.2"/>
    </reaction>
    <physiologicalReaction direction="left-to-right" evidence="10">
        <dbReference type="Rhea" id="RHEA:16854"/>
    </physiologicalReaction>
</comment>
<protein>
    <recommendedName>
        <fullName evidence="5 11">Adenylosuccinate lyase</fullName>
        <shortName evidence="12">ASL</shortName>
        <ecNumber evidence="4 11">4.3.2.2</ecNumber>
    </recommendedName>
    <alternativeName>
        <fullName evidence="9 12">Adenylosuccinase</fullName>
    </alternativeName>
</protein>
<dbReference type="SUPFAM" id="SSF48557">
    <property type="entry name" value="L-aspartase-like"/>
    <property type="match status" value="1"/>
</dbReference>
<keyword evidence="6 12" id="KW-0658">Purine biosynthesis</keyword>
<dbReference type="InterPro" id="IPR000362">
    <property type="entry name" value="Fumarate_lyase_fam"/>
</dbReference>
<accession>A0AAJ1AIV4</accession>
<keyword evidence="7 12" id="KW-0456">Lyase</keyword>
<evidence type="ECO:0000256" key="9">
    <source>
        <dbReference type="ARBA" id="ARBA00030717"/>
    </source>
</evidence>
<dbReference type="Pfam" id="PF00206">
    <property type="entry name" value="Lyase_1"/>
    <property type="match status" value="1"/>
</dbReference>
<dbReference type="NCBIfam" id="TIGR00928">
    <property type="entry name" value="purB"/>
    <property type="match status" value="1"/>
</dbReference>
<evidence type="ECO:0000256" key="4">
    <source>
        <dbReference type="ARBA" id="ARBA00012339"/>
    </source>
</evidence>
<evidence type="ECO:0000256" key="1">
    <source>
        <dbReference type="ARBA" id="ARBA00004706"/>
    </source>
</evidence>
<evidence type="ECO:0000259" key="13">
    <source>
        <dbReference type="SMART" id="SM00998"/>
    </source>
</evidence>
<evidence type="ECO:0000256" key="7">
    <source>
        <dbReference type="ARBA" id="ARBA00023239"/>
    </source>
</evidence>
<dbReference type="GO" id="GO:0005829">
    <property type="term" value="C:cytosol"/>
    <property type="evidence" value="ECO:0007669"/>
    <property type="project" value="TreeGrafter"/>
</dbReference>
<evidence type="ECO:0000256" key="6">
    <source>
        <dbReference type="ARBA" id="ARBA00022755"/>
    </source>
</evidence>
<comment type="similarity">
    <text evidence="3 12">Belongs to the lyase 1 family. Adenylosuccinate lyase subfamily.</text>
</comment>
<comment type="pathway">
    <text evidence="1 12">Purine metabolism; IMP biosynthesis via de novo pathway; 5-amino-1-(5-phospho-D-ribosyl)imidazole-4-carboxamide from 5-amino-1-(5-phospho-D-ribosyl)imidazole-4-carboxylate: step 2/2.</text>
</comment>
<sequence>MIPRYALPRMTSIWEPQSRYAAWLRIELLACEAWVELGVVPREALAVIQERAGYDLGRIQEIEREVRHDVIAFVSAVAEQVGPEARYLHFGLTSYDVVDTALALQLQQASDILLEDLEALSLVLADLAGRHKRTIMVGRTHGIHAEPITFGWKLLLWYGEVERNLERLRRARETVAYGKLSGAVGTFAHLPPFVETYVCTRLGLKPAPVSSQILSRDRHAEFVLTLALIGTSLDKFATEIRHLQRTEVREVEEPFVEGQKGSSAMPHKRNPVACEQVSGLARLLRSYAQSSLENVPLWHERDISHSSVERVILPDATILLDYLLVRFREVLEGLRVYPDRMRHNLELTGGLVFSESVLLALIGKGLSREDAYRLVQRHAMKAWESGEPFKPLLLADSEIRRHLSPGEVENCFDLGYHLRHLDDIFARVGL</sequence>
<dbReference type="Proteomes" id="UP001197609">
    <property type="component" value="Unassembled WGS sequence"/>
</dbReference>
<dbReference type="Pfam" id="PF10397">
    <property type="entry name" value="ADSL_C"/>
    <property type="match status" value="1"/>
</dbReference>
<evidence type="ECO:0000256" key="8">
    <source>
        <dbReference type="ARBA" id="ARBA00024477"/>
    </source>
</evidence>
<evidence type="ECO:0000313" key="14">
    <source>
        <dbReference type="EMBL" id="MBZ0160399.1"/>
    </source>
</evidence>
<dbReference type="Gene3D" id="1.10.275.10">
    <property type="entry name" value="Fumarase/aspartase (N-terminal domain)"/>
    <property type="match status" value="1"/>
</dbReference>
<dbReference type="CDD" id="cd01360">
    <property type="entry name" value="Adenylsuccinate_lyase_1"/>
    <property type="match status" value="1"/>
</dbReference>
<dbReference type="PRINTS" id="PR00145">
    <property type="entry name" value="ARGSUCLYASE"/>
</dbReference>
<dbReference type="FunFam" id="1.10.40.30:FF:000007">
    <property type="entry name" value="Adenylosuccinate lyase"/>
    <property type="match status" value="1"/>
</dbReference>
<dbReference type="InterPro" id="IPR019468">
    <property type="entry name" value="AdenyloSucc_lyase_C"/>
</dbReference>
<dbReference type="InterPro" id="IPR020557">
    <property type="entry name" value="Fumarate_lyase_CS"/>
</dbReference>
<comment type="caution">
    <text evidence="14">The sequence shown here is derived from an EMBL/GenBank/DDBJ whole genome shotgun (WGS) entry which is preliminary data.</text>
</comment>
<evidence type="ECO:0000256" key="2">
    <source>
        <dbReference type="ARBA" id="ARBA00004734"/>
    </source>
</evidence>
<evidence type="ECO:0000313" key="15">
    <source>
        <dbReference type="Proteomes" id="UP001197609"/>
    </source>
</evidence>
<dbReference type="EC" id="4.3.2.2" evidence="4 11"/>
<name>A0AAJ1AIV4_9BACT</name>
<comment type="catalytic activity">
    <reaction evidence="8">
        <text>(2S)-2-[5-amino-1-(5-phospho-beta-D-ribosyl)imidazole-4-carboxamido]succinate = 5-amino-1-(5-phospho-beta-D-ribosyl)imidazole-4-carboxamide + fumarate</text>
        <dbReference type="Rhea" id="RHEA:23920"/>
        <dbReference type="ChEBI" id="CHEBI:29806"/>
        <dbReference type="ChEBI" id="CHEBI:58443"/>
        <dbReference type="ChEBI" id="CHEBI:58475"/>
        <dbReference type="EC" id="4.3.2.2"/>
    </reaction>
    <physiologicalReaction direction="left-to-right" evidence="8">
        <dbReference type="Rhea" id="RHEA:23921"/>
    </physiologicalReaction>
</comment>
<feature type="domain" description="Adenylosuccinate lyase C-terminal" evidence="13">
    <location>
        <begin position="349"/>
        <end position="429"/>
    </location>
</feature>